<keyword evidence="11" id="KW-1185">Reference proteome</keyword>
<dbReference type="PANTHER" id="PTHR48090:SF3">
    <property type="entry name" value="UNDECAPRENYL-PHOSPHATE 4-DEOXY-4-FORMAMIDO-L-ARABINOSE TRANSFERASE"/>
    <property type="match status" value="1"/>
</dbReference>
<keyword evidence="5" id="KW-0448">Lipopolysaccharide biosynthesis</keyword>
<gene>
    <name evidence="10" type="ORF">BLW93_01895</name>
</gene>
<feature type="transmembrane region" description="Helical" evidence="8">
    <location>
        <begin position="239"/>
        <end position="261"/>
    </location>
</feature>
<dbReference type="GO" id="GO:0009103">
    <property type="term" value="P:lipopolysaccharide biosynthetic process"/>
    <property type="evidence" value="ECO:0007669"/>
    <property type="project" value="UniProtKB-KW"/>
</dbReference>
<dbReference type="Gene3D" id="3.90.550.10">
    <property type="entry name" value="Spore Coat Polysaccharide Biosynthesis Protein SpsA, Chain A"/>
    <property type="match status" value="1"/>
</dbReference>
<dbReference type="PANTHER" id="PTHR48090">
    <property type="entry name" value="UNDECAPRENYL-PHOSPHATE 4-DEOXY-4-FORMAMIDO-L-ARABINOSE TRANSFERASE-RELATED"/>
    <property type="match status" value="1"/>
</dbReference>
<dbReference type="GO" id="GO:0005886">
    <property type="term" value="C:plasma membrane"/>
    <property type="evidence" value="ECO:0007669"/>
    <property type="project" value="TreeGrafter"/>
</dbReference>
<evidence type="ECO:0000256" key="8">
    <source>
        <dbReference type="SAM" id="Phobius"/>
    </source>
</evidence>
<protein>
    <submittedName>
        <fullName evidence="10">Glycosyltransferase</fullName>
    </submittedName>
</protein>
<dbReference type="CDD" id="cd04187">
    <property type="entry name" value="DPM1_like_bac"/>
    <property type="match status" value="1"/>
</dbReference>
<dbReference type="OrthoDB" id="9810303at2"/>
<dbReference type="AlphaFoldDB" id="A0A1R1MMU5"/>
<dbReference type="InterPro" id="IPR029044">
    <property type="entry name" value="Nucleotide-diphossugar_trans"/>
</dbReference>
<reference evidence="10 11" key="1">
    <citation type="submission" date="2016-10" db="EMBL/GenBank/DDBJ databases">
        <title>Genome sequence of a sulfur-reducing bacterium Desulfurobacterium indicum K6013.</title>
        <authorList>
            <person name="Cao J."/>
            <person name="Shao Z."/>
            <person name="Alain K."/>
            <person name="Jebbar M."/>
        </authorList>
    </citation>
    <scope>NUCLEOTIDE SEQUENCE [LARGE SCALE GENOMIC DNA]</scope>
    <source>
        <strain evidence="10 11">K6013</strain>
    </source>
</reference>
<dbReference type="Pfam" id="PF00535">
    <property type="entry name" value="Glycos_transf_2"/>
    <property type="match status" value="1"/>
</dbReference>
<evidence type="ECO:0000256" key="5">
    <source>
        <dbReference type="ARBA" id="ARBA00022985"/>
    </source>
</evidence>
<dbReference type="RefSeq" id="WP_076712425.1">
    <property type="nucleotide sequence ID" value="NZ_MOEN01000004.1"/>
</dbReference>
<dbReference type="InterPro" id="IPR001173">
    <property type="entry name" value="Glyco_trans_2-like"/>
</dbReference>
<keyword evidence="6 8" id="KW-1133">Transmembrane helix</keyword>
<dbReference type="EMBL" id="MOEN01000004">
    <property type="protein sequence ID" value="OMH41096.1"/>
    <property type="molecule type" value="Genomic_DNA"/>
</dbReference>
<evidence type="ECO:0000259" key="9">
    <source>
        <dbReference type="Pfam" id="PF00535"/>
    </source>
</evidence>
<dbReference type="FunFam" id="3.90.550.10:FF:000158">
    <property type="entry name" value="Glycosyl transferase family 2"/>
    <property type="match status" value="1"/>
</dbReference>
<dbReference type="GO" id="GO:0099621">
    <property type="term" value="F:undecaprenyl-phosphate 4-deoxy-4-formamido-L-arabinose transferase activity"/>
    <property type="evidence" value="ECO:0007669"/>
    <property type="project" value="TreeGrafter"/>
</dbReference>
<keyword evidence="2" id="KW-0328">Glycosyltransferase</keyword>
<evidence type="ECO:0000256" key="2">
    <source>
        <dbReference type="ARBA" id="ARBA00022676"/>
    </source>
</evidence>
<evidence type="ECO:0000256" key="3">
    <source>
        <dbReference type="ARBA" id="ARBA00022679"/>
    </source>
</evidence>
<comment type="caution">
    <text evidence="10">The sequence shown here is derived from an EMBL/GenBank/DDBJ whole genome shotgun (WGS) entry which is preliminary data.</text>
</comment>
<keyword evidence="3 10" id="KW-0808">Transferase</keyword>
<keyword evidence="1" id="KW-1003">Cell membrane</keyword>
<evidence type="ECO:0000256" key="6">
    <source>
        <dbReference type="ARBA" id="ARBA00022989"/>
    </source>
</evidence>
<dbReference type="STRING" id="1914305.BLW93_01895"/>
<organism evidence="10 11">
    <name type="scientific">Desulfurobacterium indicum</name>
    <dbReference type="NCBI Taxonomy" id="1914305"/>
    <lineage>
        <taxon>Bacteria</taxon>
        <taxon>Pseudomonadati</taxon>
        <taxon>Aquificota</taxon>
        <taxon>Aquificia</taxon>
        <taxon>Desulfurobacteriales</taxon>
        <taxon>Desulfurobacteriaceae</taxon>
        <taxon>Desulfurobacterium</taxon>
    </lineage>
</organism>
<proteinExistence type="predicted"/>
<dbReference type="Proteomes" id="UP000187408">
    <property type="component" value="Unassembled WGS sequence"/>
</dbReference>
<sequence>MKDIKKISIVVPLYNEEDNVDELYMRIKKVVEFLSLDYEIIFVDDGSTDKTIEKLEAIAAKDKRVKVVEFARNFGQTPAMMAGMDMATGDVIITMDGDLQNDPDDIPRLLEKIEEGYDVVSGWRKNRKDAAISRKLPSKIANWLIGRLTGIKIHDYGCSLKAYRSSVIKRVRLYGEMHRFIPAVVSTVTSPDKIIEIPVKHHPRKYGKSKYGISRTFKVIVDLFYVWFVKKYMQKPIHFFGGIGLTLLFIGLVFFSYLMGIKIMGHSIGGRPLLIISVMFIISGLQMLTTGIISEILMRIYFESQNKKPYVIRRVINSEEE</sequence>
<evidence type="ECO:0000256" key="1">
    <source>
        <dbReference type="ARBA" id="ARBA00022475"/>
    </source>
</evidence>
<evidence type="ECO:0000313" key="10">
    <source>
        <dbReference type="EMBL" id="OMH41096.1"/>
    </source>
</evidence>
<accession>A0A1R1MMU5</accession>
<dbReference type="InterPro" id="IPR050256">
    <property type="entry name" value="Glycosyltransferase_2"/>
</dbReference>
<feature type="transmembrane region" description="Helical" evidence="8">
    <location>
        <begin position="273"/>
        <end position="298"/>
    </location>
</feature>
<evidence type="ECO:0000256" key="7">
    <source>
        <dbReference type="ARBA" id="ARBA00023136"/>
    </source>
</evidence>
<evidence type="ECO:0000313" key="11">
    <source>
        <dbReference type="Proteomes" id="UP000187408"/>
    </source>
</evidence>
<dbReference type="SUPFAM" id="SSF53448">
    <property type="entry name" value="Nucleotide-diphospho-sugar transferases"/>
    <property type="match status" value="1"/>
</dbReference>
<name>A0A1R1MMU5_9BACT</name>
<keyword evidence="4 8" id="KW-0812">Transmembrane</keyword>
<evidence type="ECO:0000256" key="4">
    <source>
        <dbReference type="ARBA" id="ARBA00022692"/>
    </source>
</evidence>
<feature type="domain" description="Glycosyltransferase 2-like" evidence="9">
    <location>
        <begin position="8"/>
        <end position="171"/>
    </location>
</feature>
<keyword evidence="7 8" id="KW-0472">Membrane</keyword>